<evidence type="ECO:0000313" key="8">
    <source>
        <dbReference type="Proteomes" id="UP000577419"/>
    </source>
</evidence>
<comment type="subcellular location">
    <subcellularLocation>
        <location evidence="1">Cell membrane</location>
        <topology evidence="1">Multi-pass membrane protein</topology>
    </subcellularLocation>
</comment>
<organism evidence="6 8">
    <name type="scientific">Candidatus Iainarchaeum sp</name>
    <dbReference type="NCBI Taxonomy" id="3101447"/>
    <lineage>
        <taxon>Archaea</taxon>
        <taxon>Candidatus Iainarchaeota</taxon>
        <taxon>Candidatus Iainarchaeia</taxon>
        <taxon>Candidatus Iainarchaeales</taxon>
        <taxon>Candidatus Iainarchaeaceae</taxon>
        <taxon>Candidatus Iainarchaeum</taxon>
    </lineage>
</organism>
<sequence length="292" mass="32996">MAFKKTLLAFVELARPLEWSKTFGNMVIAAIIASGFSGFDWLVFLAGFLAVGPFLWGGLYALNDWTDWGKDKKHSHKKLRPIPSGRVSPKGGLLFSLSLILIAFAIAFALNNFLFLVFLLAMLLNQLLYTMKPFELKKKPFFDLVSGSLVNPFFRFYSGWVLVQQNFSAPIEIIGFILGVQFGGFVLYRMSSKEHEKEMEYKSSVVLFGEKNLKIVSYAALAFGGFSYIYASLSGVLPLKFVWLVLLSLLALPLYWTAITKPQAIDMGFMYKLIYIHYSLFILGFLILSYVV</sequence>
<protein>
    <submittedName>
        <fullName evidence="6">UbiA family prenyltransferase</fullName>
    </submittedName>
    <submittedName>
        <fullName evidence="7">UbiA prenyltransferase family protein</fullName>
    </submittedName>
</protein>
<reference evidence="7" key="2">
    <citation type="submission" date="2021-03" db="EMBL/GenBank/DDBJ databases">
        <authorList>
            <person name="Jaffe A."/>
        </authorList>
    </citation>
    <scope>NUCLEOTIDE SEQUENCE</scope>
    <source>
        <strain evidence="7">RIFCSPHIGHO2_01_FULL_GW2011_AR10_43_9</strain>
    </source>
</reference>
<name>A0A7J4IXK5_9ARCH</name>
<keyword evidence="2 5" id="KW-0812">Transmembrane</keyword>
<dbReference type="InterPro" id="IPR000537">
    <property type="entry name" value="UbiA_prenyltransferase"/>
</dbReference>
<dbReference type="PANTHER" id="PTHR42723:SF1">
    <property type="entry name" value="CHLOROPHYLL SYNTHASE, CHLOROPLASTIC"/>
    <property type="match status" value="1"/>
</dbReference>
<feature type="transmembrane region" description="Helical" evidence="5">
    <location>
        <begin position="141"/>
        <end position="163"/>
    </location>
</feature>
<evidence type="ECO:0000313" key="6">
    <source>
        <dbReference type="EMBL" id="HIH08527.1"/>
    </source>
</evidence>
<dbReference type="EMBL" id="DUFG01000018">
    <property type="protein sequence ID" value="HIH08527.1"/>
    <property type="molecule type" value="Genomic_DNA"/>
</dbReference>
<evidence type="ECO:0000256" key="4">
    <source>
        <dbReference type="ARBA" id="ARBA00023136"/>
    </source>
</evidence>
<evidence type="ECO:0000256" key="5">
    <source>
        <dbReference type="SAM" id="Phobius"/>
    </source>
</evidence>
<feature type="transmembrane region" description="Helical" evidence="5">
    <location>
        <begin position="169"/>
        <end position="191"/>
    </location>
</feature>
<dbReference type="InterPro" id="IPR044878">
    <property type="entry name" value="UbiA_sf"/>
</dbReference>
<feature type="transmembrane region" description="Helical" evidence="5">
    <location>
        <begin position="269"/>
        <end position="291"/>
    </location>
</feature>
<dbReference type="EMBL" id="JAGVWF010000047">
    <property type="protein sequence ID" value="MBS3059466.1"/>
    <property type="molecule type" value="Genomic_DNA"/>
</dbReference>
<proteinExistence type="predicted"/>
<evidence type="ECO:0000313" key="7">
    <source>
        <dbReference type="EMBL" id="MBS3059466.1"/>
    </source>
</evidence>
<feature type="transmembrane region" description="Helical" evidence="5">
    <location>
        <begin position="237"/>
        <end position="257"/>
    </location>
</feature>
<dbReference type="GO" id="GO:0005886">
    <property type="term" value="C:plasma membrane"/>
    <property type="evidence" value="ECO:0007669"/>
    <property type="project" value="UniProtKB-SubCell"/>
</dbReference>
<reference evidence="7" key="3">
    <citation type="submission" date="2021-05" db="EMBL/GenBank/DDBJ databases">
        <title>Protein family content uncovers lineage relationships and bacterial pathway maintenance mechanisms in DPANN archaea.</title>
        <authorList>
            <person name="Castelle C.J."/>
            <person name="Meheust R."/>
            <person name="Jaffe A.L."/>
            <person name="Seitz K."/>
            <person name="Gong X."/>
            <person name="Baker B.J."/>
            <person name="Banfield J.F."/>
        </authorList>
    </citation>
    <scope>NUCLEOTIDE SEQUENCE</scope>
    <source>
        <strain evidence="7">RIFCSPHIGHO2_01_FULL_GW2011_AR10_43_9</strain>
    </source>
</reference>
<comment type="caution">
    <text evidence="6">The sequence shown here is derived from an EMBL/GenBank/DDBJ whole genome shotgun (WGS) entry which is preliminary data.</text>
</comment>
<dbReference type="InterPro" id="IPR050475">
    <property type="entry name" value="Prenyltransferase_related"/>
</dbReference>
<reference evidence="8" key="1">
    <citation type="journal article" date="2020" name="bioRxiv">
        <title>A rank-normalized archaeal taxonomy based on genome phylogeny resolves widespread incomplete and uneven classifications.</title>
        <authorList>
            <person name="Rinke C."/>
            <person name="Chuvochina M."/>
            <person name="Mussig A.J."/>
            <person name="Chaumeil P.-A."/>
            <person name="Waite D.W."/>
            <person name="Whitman W.B."/>
            <person name="Parks D.H."/>
            <person name="Hugenholtz P."/>
        </authorList>
    </citation>
    <scope>NUCLEOTIDE SEQUENCE [LARGE SCALE GENOMIC DNA]</scope>
</reference>
<accession>A0A7J4IXK5</accession>
<evidence type="ECO:0000256" key="1">
    <source>
        <dbReference type="ARBA" id="ARBA00004651"/>
    </source>
</evidence>
<feature type="transmembrane region" description="Helical" evidence="5">
    <location>
        <begin position="45"/>
        <end position="66"/>
    </location>
</feature>
<gene>
    <name evidence="6" type="primary">ubiA</name>
    <name evidence="6" type="ORF">HA237_04105</name>
    <name evidence="7" type="ORF">J4224_03535</name>
</gene>
<dbReference type="Gene3D" id="1.10.357.140">
    <property type="entry name" value="UbiA prenyltransferase"/>
    <property type="match status" value="1"/>
</dbReference>
<feature type="transmembrane region" description="Helical" evidence="5">
    <location>
        <begin position="212"/>
        <end position="231"/>
    </location>
</feature>
<dbReference type="Proteomes" id="UP000577419">
    <property type="component" value="Unassembled WGS sequence"/>
</dbReference>
<dbReference type="GO" id="GO:0016765">
    <property type="term" value="F:transferase activity, transferring alkyl or aryl (other than methyl) groups"/>
    <property type="evidence" value="ECO:0007669"/>
    <property type="project" value="InterPro"/>
</dbReference>
<keyword evidence="3 5" id="KW-1133">Transmembrane helix</keyword>
<keyword evidence="4 5" id="KW-0472">Membrane</keyword>
<dbReference type="AlphaFoldDB" id="A0A7J4IXK5"/>
<evidence type="ECO:0000256" key="2">
    <source>
        <dbReference type="ARBA" id="ARBA00022692"/>
    </source>
</evidence>
<keyword evidence="6" id="KW-0808">Transferase</keyword>
<evidence type="ECO:0000256" key="3">
    <source>
        <dbReference type="ARBA" id="ARBA00022989"/>
    </source>
</evidence>
<dbReference type="PANTHER" id="PTHR42723">
    <property type="entry name" value="CHLOROPHYLL SYNTHASE"/>
    <property type="match status" value="1"/>
</dbReference>
<dbReference type="Proteomes" id="UP000683213">
    <property type="component" value="Unassembled WGS sequence"/>
</dbReference>
<dbReference type="Pfam" id="PF01040">
    <property type="entry name" value="UbiA"/>
    <property type="match status" value="1"/>
</dbReference>